<evidence type="ECO:0000256" key="10">
    <source>
        <dbReference type="PROSITE-ProRule" id="PRU00027"/>
    </source>
</evidence>
<comment type="subunit">
    <text evidence="2">Homodimer.</text>
</comment>
<dbReference type="SUPFAM" id="SSF53098">
    <property type="entry name" value="Ribonuclease H-like"/>
    <property type="match status" value="1"/>
</dbReference>
<dbReference type="GO" id="GO:0003677">
    <property type="term" value="F:DNA binding"/>
    <property type="evidence" value="ECO:0007669"/>
    <property type="project" value="UniProtKB-KW"/>
</dbReference>
<keyword evidence="5" id="KW-0862">Zinc</keyword>
<organism evidence="12">
    <name type="scientific">Zea mays</name>
    <name type="common">Maize</name>
    <dbReference type="NCBI Taxonomy" id="4577"/>
    <lineage>
        <taxon>Eukaryota</taxon>
        <taxon>Viridiplantae</taxon>
        <taxon>Streptophyta</taxon>
        <taxon>Embryophyta</taxon>
        <taxon>Tracheophyta</taxon>
        <taxon>Spermatophyta</taxon>
        <taxon>Magnoliopsida</taxon>
        <taxon>Liliopsida</taxon>
        <taxon>Poales</taxon>
        <taxon>Poaceae</taxon>
        <taxon>PACMAD clade</taxon>
        <taxon>Panicoideae</taxon>
        <taxon>Andropogonodae</taxon>
        <taxon>Andropogoneae</taxon>
        <taxon>Tripsacinae</taxon>
        <taxon>Zea</taxon>
    </lineage>
</organism>
<dbReference type="GO" id="GO:0008270">
    <property type="term" value="F:zinc ion binding"/>
    <property type="evidence" value="ECO:0007669"/>
    <property type="project" value="UniProtKB-KW"/>
</dbReference>
<evidence type="ECO:0000256" key="2">
    <source>
        <dbReference type="ARBA" id="ARBA00011738"/>
    </source>
</evidence>
<protein>
    <submittedName>
        <fullName evidence="12">Transposase</fullName>
    </submittedName>
</protein>
<name>Q5UDR1_MAIZE</name>
<dbReference type="GO" id="GO:0046983">
    <property type="term" value="F:protein dimerization activity"/>
    <property type="evidence" value="ECO:0007669"/>
    <property type="project" value="InterPro"/>
</dbReference>
<evidence type="ECO:0000259" key="11">
    <source>
        <dbReference type="PROSITE" id="PS50808"/>
    </source>
</evidence>
<evidence type="ECO:0000256" key="3">
    <source>
        <dbReference type="ARBA" id="ARBA00022723"/>
    </source>
</evidence>
<keyword evidence="6" id="KW-0805">Transcription regulation</keyword>
<accession>Q5UDR1</accession>
<dbReference type="InterPro" id="IPR008906">
    <property type="entry name" value="HATC_C_dom"/>
</dbReference>
<evidence type="ECO:0000256" key="4">
    <source>
        <dbReference type="ARBA" id="ARBA00022771"/>
    </source>
</evidence>
<evidence type="ECO:0000256" key="1">
    <source>
        <dbReference type="ARBA" id="ARBA00004123"/>
    </source>
</evidence>
<evidence type="ECO:0000256" key="7">
    <source>
        <dbReference type="ARBA" id="ARBA00023125"/>
    </source>
</evidence>
<feature type="domain" description="BED-type" evidence="11">
    <location>
        <begin position="1"/>
        <end position="52"/>
    </location>
</feature>
<dbReference type="PANTHER" id="PTHR46481:SF7">
    <property type="entry name" value="ZINC FINGER BED DOMAIN-CONTAINING PROTEIN RICESLEEPER 2-LIKE"/>
    <property type="match status" value="1"/>
</dbReference>
<evidence type="ECO:0000256" key="5">
    <source>
        <dbReference type="ARBA" id="ARBA00022833"/>
    </source>
</evidence>
<evidence type="ECO:0000256" key="9">
    <source>
        <dbReference type="ARBA" id="ARBA00023242"/>
    </source>
</evidence>
<dbReference type="AlphaFoldDB" id="Q5UDR1"/>
<evidence type="ECO:0000256" key="8">
    <source>
        <dbReference type="ARBA" id="ARBA00023163"/>
    </source>
</evidence>
<evidence type="ECO:0000256" key="6">
    <source>
        <dbReference type="ARBA" id="ARBA00023015"/>
    </source>
</evidence>
<evidence type="ECO:0000313" key="12">
    <source>
        <dbReference type="EMBL" id="AAV32822.1"/>
    </source>
</evidence>
<keyword evidence="4 10" id="KW-0863">Zinc-finger</keyword>
<dbReference type="InterPro" id="IPR052035">
    <property type="entry name" value="ZnF_BED_domain_contain"/>
</dbReference>
<keyword evidence="9" id="KW-0539">Nucleus</keyword>
<dbReference type="InterPro" id="IPR012337">
    <property type="entry name" value="RNaseH-like_sf"/>
</dbReference>
<dbReference type="PROSITE" id="PS50808">
    <property type="entry name" value="ZF_BED"/>
    <property type="match status" value="1"/>
</dbReference>
<dbReference type="InterPro" id="IPR025525">
    <property type="entry name" value="hAT-like_transposase_RNase-H"/>
</dbReference>
<keyword evidence="7" id="KW-0238">DNA-binding</keyword>
<keyword evidence="8" id="KW-0804">Transcription</keyword>
<dbReference type="Pfam" id="PF05699">
    <property type="entry name" value="Dimer_Tnp_hAT"/>
    <property type="match status" value="1"/>
</dbReference>
<reference evidence="12" key="1">
    <citation type="journal article" date="2005" name="Plant Cell">
        <title>Mx-rMx, a family of interacting transposons in the growing hAT superfamily of maize.</title>
        <authorList>
            <person name="Xu Z."/>
            <person name="Dooner H.K."/>
        </authorList>
    </citation>
    <scope>NUCLEOTIDE SEQUENCE</scope>
</reference>
<sequence>MATLLKIKDDKGIVKTARCKYCHRNMKAEAGRHGTSSLTRHFVVCKRNPNKFNKDPSQGILQATHCEGISTFKFDQEALRLAFAEMVIEDEQPFCFGEKPGLRKFLSKACPRFQPPSRRTCTRDVVRCFFQEKAKLKKFFKDSCQRVCLTTDGWTSQQQDSYMTVTASFIDENWRLHKKVIGFFMVKGHKGDDIGRNVLRCMTDWGLQRVMPVTVDNASANDNCIGYLKRHLTKTNVAGGKYLHMRCAAHIVNLIVHDGLKEVDLSVKRIRAAVRYIRNGGSRIVKFKELIEEEKLTNKQFLKIDVPTRWNSTFLMLKAALVYEKVFTRLADEDMSCVNDLSEEKDRYGHPEEHDWQNAKNMADFLEHFHDLTVRVSATNHITSHTLFHEIGEVHLLVQSWLNSEDVFQASMVKRMKEKFDKYWGLWHTSKNIDGNANDKEKGRGKGKEKENMNLLIFVAGCLDPRYKLSMYTKITVEEIFGEERGQNTGNYILQVKRQPDVSDSIASKGGRGGKLKEVIAKRMKLGTGSNSNNKSELDKYLAEETEDTEMKLDLLVWWKASEQRFPILSRLARDVLAIPISSVASESAFSTGGRILDDFRSSLTPFMLESLVCTQDWLRWTIPIDITENIEELTKLEEELFEEFGKAKQAASSKTNATIKIGSNSIDLGTSTI</sequence>
<dbReference type="InterPro" id="IPR003656">
    <property type="entry name" value="Znf_BED"/>
</dbReference>
<dbReference type="PANTHER" id="PTHR46481">
    <property type="entry name" value="ZINC FINGER BED DOMAIN-CONTAINING PROTEIN 4"/>
    <property type="match status" value="1"/>
</dbReference>
<dbReference type="Pfam" id="PF14372">
    <property type="entry name" value="hAT-like_RNase-H"/>
    <property type="match status" value="1"/>
</dbReference>
<dbReference type="GO" id="GO:0005634">
    <property type="term" value="C:nucleus"/>
    <property type="evidence" value="ECO:0007669"/>
    <property type="project" value="UniProtKB-SubCell"/>
</dbReference>
<proteinExistence type="predicted"/>
<comment type="subcellular location">
    <subcellularLocation>
        <location evidence="1">Nucleus</location>
    </subcellularLocation>
</comment>
<keyword evidence="3" id="KW-0479">Metal-binding</keyword>
<dbReference type="EMBL" id="AY753670">
    <property type="protein sequence ID" value="AAV32822.1"/>
    <property type="molecule type" value="Genomic_DNA"/>
</dbReference>